<dbReference type="Pfam" id="PF02096">
    <property type="entry name" value="60KD_IMP"/>
    <property type="match status" value="1"/>
</dbReference>
<evidence type="ECO:0000256" key="6">
    <source>
        <dbReference type="SAM" id="MobiDB-lite"/>
    </source>
</evidence>
<keyword evidence="7" id="KW-0732">Signal</keyword>
<organism evidence="9">
    <name type="scientific">Lotharella globosa</name>
    <dbReference type="NCBI Taxonomy" id="91324"/>
    <lineage>
        <taxon>Eukaryota</taxon>
        <taxon>Sar</taxon>
        <taxon>Rhizaria</taxon>
        <taxon>Cercozoa</taxon>
        <taxon>Chlorarachniophyceae</taxon>
        <taxon>Lotharella</taxon>
    </lineage>
</organism>
<feature type="region of interest" description="Disordered" evidence="6">
    <location>
        <begin position="389"/>
        <end position="442"/>
    </location>
</feature>
<comment type="subcellular location">
    <subcellularLocation>
        <location evidence="1 5">Membrane</location>
        <topology evidence="1 5">Multi-pass membrane protein</topology>
    </subcellularLocation>
</comment>
<dbReference type="EMBL" id="HBIV01033709">
    <property type="protein sequence ID" value="CAE0672404.1"/>
    <property type="molecule type" value="Transcribed_RNA"/>
</dbReference>
<feature type="signal peptide" evidence="7">
    <location>
        <begin position="1"/>
        <end position="19"/>
    </location>
</feature>
<protein>
    <recommendedName>
        <fullName evidence="8">Membrane insertase YidC/Oxa/ALB C-terminal domain-containing protein</fullName>
    </recommendedName>
</protein>
<evidence type="ECO:0000256" key="4">
    <source>
        <dbReference type="ARBA" id="ARBA00023136"/>
    </source>
</evidence>
<dbReference type="InterPro" id="IPR047196">
    <property type="entry name" value="YidC_ALB_C"/>
</dbReference>
<dbReference type="NCBIfam" id="TIGR03592">
    <property type="entry name" value="yidC_oxa1_cterm"/>
    <property type="match status" value="1"/>
</dbReference>
<reference evidence="9" key="1">
    <citation type="submission" date="2021-01" db="EMBL/GenBank/DDBJ databases">
        <authorList>
            <person name="Corre E."/>
            <person name="Pelletier E."/>
            <person name="Niang G."/>
            <person name="Scheremetjew M."/>
            <person name="Finn R."/>
            <person name="Kale V."/>
            <person name="Holt S."/>
            <person name="Cochrane G."/>
            <person name="Meng A."/>
            <person name="Brown T."/>
            <person name="Cohen L."/>
        </authorList>
    </citation>
    <scope>NUCLEOTIDE SEQUENCE</scope>
    <source>
        <strain evidence="9">CCCM811</strain>
    </source>
</reference>
<dbReference type="GO" id="GO:0032977">
    <property type="term" value="F:membrane insertase activity"/>
    <property type="evidence" value="ECO:0007669"/>
    <property type="project" value="InterPro"/>
</dbReference>
<feature type="domain" description="Membrane insertase YidC/Oxa/ALB C-terminal" evidence="8">
    <location>
        <begin position="155"/>
        <end position="358"/>
    </location>
</feature>
<sequence length="442" mass="48169">MRAFSIALGCLALAAVALACVSFRQPAVGAAASTLRVSRQLNTLKRGGAMKLVPRKTFQATRRPVGVQGMHEVQEAARVVAESKDAIHAAAQAGHNALAELHTLPPHMITALADAADAAAQQGNGPFGKFVNLIAGTIIFLSNNLQRAGISQSVGLSIVLFTALIKALTYPLNKQQIKSSETMAVIQPKIKEIQEKYKDDPNTSAQKLQEVYAENKVNPLAGLLPAFAQIPIFIALYRALQQLATNDMMNQPFLWLPNLEGPTYGVIGGNWLFQNWQNGVPQFGWHDTLAYVSLPVILIASQIVSQRLLVSKEQYEAQPAWTKYLPIIFGYFSLNVPSGLAVYWTTNNIITTATNMALKSGFKNDPEFVSLKAKVAKIDAPVEKQMPIVKKKVKVDDDDDDGPQESSRGKASPPKKKSKKDKKKAKKNKGKKNAARSAEMMK</sequence>
<accession>A0A7S4DV94</accession>
<dbReference type="PANTHER" id="PTHR12428">
    <property type="entry name" value="OXA1"/>
    <property type="match status" value="1"/>
</dbReference>
<feature type="compositionally biased region" description="Basic residues" evidence="6">
    <location>
        <begin position="413"/>
        <end position="434"/>
    </location>
</feature>
<dbReference type="InterPro" id="IPR001708">
    <property type="entry name" value="YidC/ALB3/OXA1/COX18"/>
</dbReference>
<dbReference type="PANTHER" id="PTHR12428:SF14">
    <property type="entry name" value="ALBINO3-LIKE PROTEIN 1, CHLOROPLASTIC"/>
    <property type="match status" value="1"/>
</dbReference>
<evidence type="ECO:0000259" key="8">
    <source>
        <dbReference type="Pfam" id="PF02096"/>
    </source>
</evidence>
<evidence type="ECO:0000256" key="1">
    <source>
        <dbReference type="ARBA" id="ARBA00004141"/>
    </source>
</evidence>
<keyword evidence="4" id="KW-0472">Membrane</keyword>
<dbReference type="InterPro" id="IPR028055">
    <property type="entry name" value="YidC/Oxa/ALB_C"/>
</dbReference>
<dbReference type="CDD" id="cd20070">
    <property type="entry name" value="5TM_YidC_Alb3"/>
    <property type="match status" value="1"/>
</dbReference>
<dbReference type="PROSITE" id="PS51257">
    <property type="entry name" value="PROKAR_LIPOPROTEIN"/>
    <property type="match status" value="1"/>
</dbReference>
<feature type="chain" id="PRO_5031255056" description="Membrane insertase YidC/Oxa/ALB C-terminal domain-containing protein" evidence="7">
    <location>
        <begin position="20"/>
        <end position="442"/>
    </location>
</feature>
<dbReference type="GO" id="GO:0016020">
    <property type="term" value="C:membrane"/>
    <property type="evidence" value="ECO:0007669"/>
    <property type="project" value="UniProtKB-SubCell"/>
</dbReference>
<proteinExistence type="inferred from homology"/>
<dbReference type="AlphaFoldDB" id="A0A7S4DV94"/>
<evidence type="ECO:0000256" key="3">
    <source>
        <dbReference type="ARBA" id="ARBA00022989"/>
    </source>
</evidence>
<keyword evidence="3" id="KW-1133">Transmembrane helix</keyword>
<name>A0A7S4DV94_9EUKA</name>
<evidence type="ECO:0000313" key="9">
    <source>
        <dbReference type="EMBL" id="CAE0672404.1"/>
    </source>
</evidence>
<keyword evidence="2 5" id="KW-0812">Transmembrane</keyword>
<evidence type="ECO:0000256" key="7">
    <source>
        <dbReference type="SAM" id="SignalP"/>
    </source>
</evidence>
<comment type="similarity">
    <text evidence="5">Belongs to the OXA1/ALB3/YidC family.</text>
</comment>
<gene>
    <name evidence="9" type="ORF">LGLO00237_LOCUS24054</name>
</gene>
<evidence type="ECO:0000256" key="2">
    <source>
        <dbReference type="ARBA" id="ARBA00022692"/>
    </source>
</evidence>
<evidence type="ECO:0000256" key="5">
    <source>
        <dbReference type="RuleBase" id="RU003945"/>
    </source>
</evidence>
<dbReference type="GO" id="GO:0051205">
    <property type="term" value="P:protein insertion into membrane"/>
    <property type="evidence" value="ECO:0007669"/>
    <property type="project" value="TreeGrafter"/>
</dbReference>